<dbReference type="InterPro" id="IPR008775">
    <property type="entry name" value="Phytyl_CoA_dOase-like"/>
</dbReference>
<dbReference type="AlphaFoldDB" id="A0A6J7JFV5"/>
<dbReference type="GO" id="GO:0016491">
    <property type="term" value="F:oxidoreductase activity"/>
    <property type="evidence" value="ECO:0007669"/>
    <property type="project" value="UniProtKB-ARBA"/>
</dbReference>
<accession>A0A6J7JFV5</accession>
<organism evidence="1">
    <name type="scientific">freshwater metagenome</name>
    <dbReference type="NCBI Taxonomy" id="449393"/>
    <lineage>
        <taxon>unclassified sequences</taxon>
        <taxon>metagenomes</taxon>
        <taxon>ecological metagenomes</taxon>
    </lineage>
</organism>
<dbReference type="SUPFAM" id="SSF51197">
    <property type="entry name" value="Clavaminate synthase-like"/>
    <property type="match status" value="1"/>
</dbReference>
<dbReference type="EMBL" id="CAFBNE010000023">
    <property type="protein sequence ID" value="CAB4942106.1"/>
    <property type="molecule type" value="Genomic_DNA"/>
</dbReference>
<dbReference type="PANTHER" id="PTHR20883:SF48">
    <property type="entry name" value="ECTOINE DIOXYGENASE"/>
    <property type="match status" value="1"/>
</dbReference>
<name>A0A6J7JFV5_9ZZZZ</name>
<gene>
    <name evidence="1" type="ORF">UFOPK3772_01002</name>
</gene>
<sequence length="245" mass="26308">MSQLLMPDLAGSRAVSAAEVARFQRDGHITLTGVATVDEAAAYCDVITASVDRRGRDPRPLAERDTYGKAFLQIENLWVDDPDVAQFVLSARFAGIAAQLLGVENVRLYHDQALIKEAGGGITTDMGVLTFATGSHDRGALTDIEISDASHGFFDDLVASEGFEVTVPGPMRAGDASFHAGWTVHRASGNTSVITRTVMTMIWFDADLLVQDPSNPAQHRDLGKWLPGCRPGEPAVSALNPRLGY</sequence>
<evidence type="ECO:0000313" key="1">
    <source>
        <dbReference type="EMBL" id="CAB4942106.1"/>
    </source>
</evidence>
<reference evidence="1" key="1">
    <citation type="submission" date="2020-05" db="EMBL/GenBank/DDBJ databases">
        <authorList>
            <person name="Chiriac C."/>
            <person name="Salcher M."/>
            <person name="Ghai R."/>
            <person name="Kavagutti S V."/>
        </authorList>
    </citation>
    <scope>NUCLEOTIDE SEQUENCE</scope>
</reference>
<protein>
    <submittedName>
        <fullName evidence="1">Unannotated protein</fullName>
    </submittedName>
</protein>
<dbReference type="GO" id="GO:0046872">
    <property type="term" value="F:metal ion binding"/>
    <property type="evidence" value="ECO:0007669"/>
    <property type="project" value="UniProtKB-ARBA"/>
</dbReference>
<dbReference type="PANTHER" id="PTHR20883">
    <property type="entry name" value="PHYTANOYL-COA DIOXYGENASE DOMAIN CONTAINING 1"/>
    <property type="match status" value="1"/>
</dbReference>
<dbReference type="Gene3D" id="2.60.120.620">
    <property type="entry name" value="q2cbj1_9rhob like domain"/>
    <property type="match status" value="2"/>
</dbReference>
<dbReference type="Pfam" id="PF05721">
    <property type="entry name" value="PhyH"/>
    <property type="match status" value="1"/>
</dbReference>
<proteinExistence type="predicted"/>